<evidence type="ECO:0000313" key="2">
    <source>
        <dbReference type="EMBL" id="KAK9709085.1"/>
    </source>
</evidence>
<feature type="compositionally biased region" description="Basic and acidic residues" evidence="1">
    <location>
        <begin position="15"/>
        <end position="32"/>
    </location>
</feature>
<keyword evidence="3" id="KW-1185">Reference proteome</keyword>
<name>A0AAW1JX30_POPJA</name>
<proteinExistence type="predicted"/>
<dbReference type="Proteomes" id="UP001458880">
    <property type="component" value="Unassembled WGS sequence"/>
</dbReference>
<comment type="caution">
    <text evidence="2">The sequence shown here is derived from an EMBL/GenBank/DDBJ whole genome shotgun (WGS) entry which is preliminary data.</text>
</comment>
<evidence type="ECO:0000256" key="1">
    <source>
        <dbReference type="SAM" id="MobiDB-lite"/>
    </source>
</evidence>
<feature type="compositionally biased region" description="Basic residues" evidence="1">
    <location>
        <begin position="184"/>
        <end position="195"/>
    </location>
</feature>
<protein>
    <submittedName>
        <fullName evidence="2">Uncharacterized protein</fullName>
    </submittedName>
</protein>
<feature type="region of interest" description="Disordered" evidence="1">
    <location>
        <begin position="88"/>
        <end position="108"/>
    </location>
</feature>
<dbReference type="EMBL" id="JASPKY010000317">
    <property type="protein sequence ID" value="KAK9709085.1"/>
    <property type="molecule type" value="Genomic_DNA"/>
</dbReference>
<sequence>MIVLCGSVQSRRSRKSELRPSDRNSIRSDEQSRFARGFSDMELMTAQGFGKRSKNMQIINRSHKLMTAETFGKRFGNTQIMNRSQDPRAVPTLGQYPKTPKTRSETRSHKLMTAETFGKRFGNTQIMNRLVSHKKKSHKLMTAETFGKRFGNTQIMNRSQDPRAVPTLGEYSKTPKTRSETRSHKLMSAHGYGKRSKTEEIMNRLKLMSAHGYGKRSKTEEIMNSIALVEHTSTESNGIVAPSQDVEKASIECAKIKENYASHKKVPIEEKKYTKEGETLGLVIKLTTKEITQVTEDSEVTKKALTSK</sequence>
<dbReference type="AlphaFoldDB" id="A0AAW1JX30"/>
<feature type="region of interest" description="Disordered" evidence="1">
    <location>
        <begin position="9"/>
        <end position="32"/>
    </location>
</feature>
<feature type="region of interest" description="Disordered" evidence="1">
    <location>
        <begin position="164"/>
        <end position="195"/>
    </location>
</feature>
<evidence type="ECO:0000313" key="3">
    <source>
        <dbReference type="Proteomes" id="UP001458880"/>
    </source>
</evidence>
<gene>
    <name evidence="2" type="ORF">QE152_g26832</name>
</gene>
<reference evidence="2 3" key="1">
    <citation type="journal article" date="2024" name="BMC Genomics">
        <title>De novo assembly and annotation of Popillia japonica's genome with initial clues to its potential as an invasive pest.</title>
        <authorList>
            <person name="Cucini C."/>
            <person name="Boschi S."/>
            <person name="Funari R."/>
            <person name="Cardaioli E."/>
            <person name="Iannotti N."/>
            <person name="Marturano G."/>
            <person name="Paoli F."/>
            <person name="Bruttini M."/>
            <person name="Carapelli A."/>
            <person name="Frati F."/>
            <person name="Nardi F."/>
        </authorList>
    </citation>
    <scope>NUCLEOTIDE SEQUENCE [LARGE SCALE GENOMIC DNA]</scope>
    <source>
        <strain evidence="2">DMR45628</strain>
    </source>
</reference>
<accession>A0AAW1JX30</accession>
<organism evidence="2 3">
    <name type="scientific">Popillia japonica</name>
    <name type="common">Japanese beetle</name>
    <dbReference type="NCBI Taxonomy" id="7064"/>
    <lineage>
        <taxon>Eukaryota</taxon>
        <taxon>Metazoa</taxon>
        <taxon>Ecdysozoa</taxon>
        <taxon>Arthropoda</taxon>
        <taxon>Hexapoda</taxon>
        <taxon>Insecta</taxon>
        <taxon>Pterygota</taxon>
        <taxon>Neoptera</taxon>
        <taxon>Endopterygota</taxon>
        <taxon>Coleoptera</taxon>
        <taxon>Polyphaga</taxon>
        <taxon>Scarabaeiformia</taxon>
        <taxon>Scarabaeidae</taxon>
        <taxon>Rutelinae</taxon>
        <taxon>Popillia</taxon>
    </lineage>
</organism>